<feature type="compositionally biased region" description="Acidic residues" evidence="2">
    <location>
        <begin position="10"/>
        <end position="32"/>
    </location>
</feature>
<dbReference type="Proteomes" id="UP000326396">
    <property type="component" value="Unassembled WGS sequence"/>
</dbReference>
<keyword evidence="1" id="KW-0175">Coiled coil</keyword>
<feature type="region of interest" description="Disordered" evidence="2">
    <location>
        <begin position="131"/>
        <end position="226"/>
    </location>
</feature>
<keyword evidence="4" id="KW-1185">Reference proteome</keyword>
<reference evidence="3 4" key="1">
    <citation type="submission" date="2019-05" db="EMBL/GenBank/DDBJ databases">
        <title>Mikania micrantha, genome provides insights into the molecular mechanism of rapid growth.</title>
        <authorList>
            <person name="Liu B."/>
        </authorList>
    </citation>
    <scope>NUCLEOTIDE SEQUENCE [LARGE SCALE GENOMIC DNA]</scope>
    <source>
        <strain evidence="3">NLD-2019</strain>
        <tissue evidence="3">Leaf</tissue>
    </source>
</reference>
<feature type="region of interest" description="Disordered" evidence="2">
    <location>
        <begin position="1"/>
        <end position="81"/>
    </location>
</feature>
<evidence type="ECO:0000256" key="2">
    <source>
        <dbReference type="SAM" id="MobiDB-lite"/>
    </source>
</evidence>
<evidence type="ECO:0000313" key="4">
    <source>
        <dbReference type="Proteomes" id="UP000326396"/>
    </source>
</evidence>
<sequence length="562" mass="64542">MNTDTHMMEEKDDEEKESTEEEEFEDKEDTSDDNSHEFLFIMSGSHDTRGHHGSCGRAPPLRDAPGTRKLAESSPAKRASGLRKYTCGRYTRWCKPVTRSHSDNRKSAGDGMGDTRGAQFYNQRLELIHDDEDGGYHSESDANTDSDNDNDTSHSTSQRDSNYGGVSPDIIQKGIDTLHATSHPDSNCEGRSRGTSQNLNGISCDTSQRNSVNGGESRGTSQRPSIARLGDKFASYDIHHTICTIMREHLTKPWITFRMVPKDVRRDMYNCFKTRWSTNLECEQSNFEAFINVLKDRYSDMMYNLKLTSTRIARNDGCDIAIDDYKQFKIIRQYPPDSIPIDVWAKMCDLWDSDAWRKKSRIAKSNRDKGNDKAARHTGGSIGYAEYRARMKKSLGREPNFREIFLLTHLDKASKTKLLAGELNLNSVNEMFFCNDRSKKAYASYLEEMIEKNGLEFSVDDPEVWSRVVEPNHKRTRRVYGIGSSDINYVVSGIVSSSSGVTQYDTQQLSQKKIHDLEVQMEVERRSRQELEEEIRKERQERQELQQQMKEFMKKCMERPSS</sequence>
<dbReference type="Pfam" id="PF03004">
    <property type="entry name" value="Transposase_24"/>
    <property type="match status" value="1"/>
</dbReference>
<dbReference type="AlphaFoldDB" id="A0A5N6LJF0"/>
<comment type="caution">
    <text evidence="3">The sequence shown here is derived from an EMBL/GenBank/DDBJ whole genome shotgun (WGS) entry which is preliminary data.</text>
</comment>
<dbReference type="EMBL" id="SZYD01000681">
    <property type="protein sequence ID" value="KAD1547180.1"/>
    <property type="molecule type" value="Genomic_DNA"/>
</dbReference>
<name>A0A5N6LJF0_9ASTR</name>
<protein>
    <recommendedName>
        <fullName evidence="5">Transposase, Ptta/En/Spm, plant</fullName>
    </recommendedName>
</protein>
<feature type="compositionally biased region" description="Polar residues" evidence="2">
    <location>
        <begin position="193"/>
        <end position="224"/>
    </location>
</feature>
<accession>A0A5N6LJF0</accession>
<evidence type="ECO:0008006" key="5">
    <source>
        <dbReference type="Google" id="ProtNLM"/>
    </source>
</evidence>
<organism evidence="3 4">
    <name type="scientific">Mikania micrantha</name>
    <name type="common">bitter vine</name>
    <dbReference type="NCBI Taxonomy" id="192012"/>
    <lineage>
        <taxon>Eukaryota</taxon>
        <taxon>Viridiplantae</taxon>
        <taxon>Streptophyta</taxon>
        <taxon>Embryophyta</taxon>
        <taxon>Tracheophyta</taxon>
        <taxon>Spermatophyta</taxon>
        <taxon>Magnoliopsida</taxon>
        <taxon>eudicotyledons</taxon>
        <taxon>Gunneridae</taxon>
        <taxon>Pentapetalae</taxon>
        <taxon>asterids</taxon>
        <taxon>campanulids</taxon>
        <taxon>Asterales</taxon>
        <taxon>Asteraceae</taxon>
        <taxon>Asteroideae</taxon>
        <taxon>Heliantheae alliance</taxon>
        <taxon>Eupatorieae</taxon>
        <taxon>Mikania</taxon>
    </lineage>
</organism>
<dbReference type="OrthoDB" id="1435387at2759"/>
<gene>
    <name evidence="3" type="ORF">E3N88_42643</name>
</gene>
<feature type="coiled-coil region" evidence="1">
    <location>
        <begin position="514"/>
        <end position="555"/>
    </location>
</feature>
<dbReference type="InterPro" id="IPR004252">
    <property type="entry name" value="Probable_transposase_24"/>
</dbReference>
<proteinExistence type="predicted"/>
<evidence type="ECO:0000313" key="3">
    <source>
        <dbReference type="EMBL" id="KAD1547180.1"/>
    </source>
</evidence>
<evidence type="ECO:0000256" key="1">
    <source>
        <dbReference type="SAM" id="Coils"/>
    </source>
</evidence>